<evidence type="ECO:0000259" key="1">
    <source>
        <dbReference type="Pfam" id="PF25019"/>
    </source>
</evidence>
<sequence length="199" mass="22539">MQRLCGSFSITNLENVANFGEAKAALLDNKKYLNKLELQWDNHENVDARRNEEVLAGLKPHRGLRELEIKNYGGLMFPSWLSDPSFHKLERIDIQKSQNCISLPAFGQLPVLKSLYIDGMRGLECIDSHFCGLGQPLSNASIIADEGLPTSLQNLIIMECDLLSVRCHVEEGEDWNKIKFIHNVEIDGYSSCIDRYMVV</sequence>
<dbReference type="PANTHER" id="PTHR47186:SF3">
    <property type="entry name" value="OS09G0267800 PROTEIN"/>
    <property type="match status" value="1"/>
</dbReference>
<dbReference type="PANTHER" id="PTHR47186">
    <property type="entry name" value="LEUCINE-RICH REPEAT-CONTAINING PROTEIN 57"/>
    <property type="match status" value="1"/>
</dbReference>
<dbReference type="Gene3D" id="3.80.10.10">
    <property type="entry name" value="Ribonuclease Inhibitor"/>
    <property type="match status" value="1"/>
</dbReference>
<keyword evidence="3" id="KW-1185">Reference proteome</keyword>
<comment type="caution">
    <text evidence="2">The sequence shown here is derived from an EMBL/GenBank/DDBJ whole genome shotgun (WGS) entry which is preliminary data.</text>
</comment>
<organism evidence="2 3">
    <name type="scientific">Rhamnella rubrinervis</name>
    <dbReference type="NCBI Taxonomy" id="2594499"/>
    <lineage>
        <taxon>Eukaryota</taxon>
        <taxon>Viridiplantae</taxon>
        <taxon>Streptophyta</taxon>
        <taxon>Embryophyta</taxon>
        <taxon>Tracheophyta</taxon>
        <taxon>Spermatophyta</taxon>
        <taxon>Magnoliopsida</taxon>
        <taxon>eudicotyledons</taxon>
        <taxon>Gunneridae</taxon>
        <taxon>Pentapetalae</taxon>
        <taxon>rosids</taxon>
        <taxon>fabids</taxon>
        <taxon>Rosales</taxon>
        <taxon>Rhamnaceae</taxon>
        <taxon>rhamnoid group</taxon>
        <taxon>Rhamneae</taxon>
        <taxon>Rhamnella</taxon>
    </lineage>
</organism>
<name>A0A8K0HMF2_9ROSA</name>
<dbReference type="InterPro" id="IPR032675">
    <property type="entry name" value="LRR_dom_sf"/>
</dbReference>
<dbReference type="OrthoDB" id="2973320at2759"/>
<protein>
    <recommendedName>
        <fullName evidence="1">R13L1/DRL21-like LRR repeat region domain-containing protein</fullName>
    </recommendedName>
</protein>
<dbReference type="InterPro" id="IPR056789">
    <property type="entry name" value="LRR_R13L1-DRL21"/>
</dbReference>
<gene>
    <name evidence="2" type="ORF">FNV43_RR00214</name>
</gene>
<dbReference type="AlphaFoldDB" id="A0A8K0HMF2"/>
<proteinExistence type="predicted"/>
<dbReference type="EMBL" id="VOIH02000001">
    <property type="protein sequence ID" value="KAF3455581.1"/>
    <property type="molecule type" value="Genomic_DNA"/>
</dbReference>
<accession>A0A8K0HMF2</accession>
<dbReference type="SUPFAM" id="SSF52058">
    <property type="entry name" value="L domain-like"/>
    <property type="match status" value="1"/>
</dbReference>
<dbReference type="Pfam" id="PF25019">
    <property type="entry name" value="LRR_R13L1-DRL21"/>
    <property type="match status" value="1"/>
</dbReference>
<evidence type="ECO:0000313" key="3">
    <source>
        <dbReference type="Proteomes" id="UP000796880"/>
    </source>
</evidence>
<evidence type="ECO:0000313" key="2">
    <source>
        <dbReference type="EMBL" id="KAF3455581.1"/>
    </source>
</evidence>
<reference evidence="2" key="1">
    <citation type="submission" date="2020-03" db="EMBL/GenBank/DDBJ databases">
        <title>A high-quality chromosome-level genome assembly of a woody plant with both climbing and erect habits, Rhamnella rubrinervis.</title>
        <authorList>
            <person name="Lu Z."/>
            <person name="Yang Y."/>
            <person name="Zhu X."/>
            <person name="Sun Y."/>
        </authorList>
    </citation>
    <scope>NUCLEOTIDE SEQUENCE</scope>
    <source>
        <strain evidence="2">BYM</strain>
        <tissue evidence="2">Leaf</tissue>
    </source>
</reference>
<dbReference type="Proteomes" id="UP000796880">
    <property type="component" value="Unassembled WGS sequence"/>
</dbReference>
<feature type="domain" description="R13L1/DRL21-like LRR repeat region" evidence="1">
    <location>
        <begin position="1"/>
        <end position="120"/>
    </location>
</feature>